<reference evidence="1" key="1">
    <citation type="journal article" date="2020" name="Phytopathology">
        <title>Genome sequence of the chestnut blight fungus Cryphonectria parasitica EP155: A fundamental resource for an archetypical invasive plant pathogen.</title>
        <authorList>
            <person name="Crouch J.A."/>
            <person name="Dawe A."/>
            <person name="Aerts A."/>
            <person name="Barry K."/>
            <person name="Churchill A.C.L."/>
            <person name="Grimwood J."/>
            <person name="Hillman B."/>
            <person name="Milgroom M.G."/>
            <person name="Pangilinan J."/>
            <person name="Smith M."/>
            <person name="Salamov A."/>
            <person name="Schmutz J."/>
            <person name="Yadav J."/>
            <person name="Grigoriev I.V."/>
            <person name="Nuss D."/>
        </authorList>
    </citation>
    <scope>NUCLEOTIDE SEQUENCE</scope>
    <source>
        <strain evidence="1">EP155</strain>
    </source>
</reference>
<accession>A0A9P4YEK8</accession>
<dbReference type="RefSeq" id="XP_040782392.1">
    <property type="nucleotide sequence ID" value="XM_040916537.1"/>
</dbReference>
<evidence type="ECO:0000313" key="1">
    <source>
        <dbReference type="EMBL" id="KAF3771431.1"/>
    </source>
</evidence>
<dbReference type="GeneID" id="63833666"/>
<keyword evidence="2" id="KW-1185">Reference proteome</keyword>
<proteinExistence type="predicted"/>
<evidence type="ECO:0000313" key="2">
    <source>
        <dbReference type="Proteomes" id="UP000803844"/>
    </source>
</evidence>
<dbReference type="AlphaFoldDB" id="A0A9P4YEK8"/>
<dbReference type="OrthoDB" id="5148578at2759"/>
<dbReference type="Proteomes" id="UP000803844">
    <property type="component" value="Unassembled WGS sequence"/>
</dbReference>
<sequence length="57" mass="7104">ERFRKQILLLLHFSESQLARITEILELRLENSAYRSLRNIFLYNKLICFVIFYYKNY</sequence>
<gene>
    <name evidence="1" type="ORF">M406DRAFT_248524</name>
</gene>
<comment type="caution">
    <text evidence="1">The sequence shown here is derived from an EMBL/GenBank/DDBJ whole genome shotgun (WGS) entry which is preliminary data.</text>
</comment>
<name>A0A9P4YEK8_CRYP1</name>
<dbReference type="EMBL" id="MU032344">
    <property type="protein sequence ID" value="KAF3771431.1"/>
    <property type="molecule type" value="Genomic_DNA"/>
</dbReference>
<protein>
    <submittedName>
        <fullName evidence="1">Uncharacterized protein</fullName>
    </submittedName>
</protein>
<organism evidence="1 2">
    <name type="scientific">Cryphonectria parasitica (strain ATCC 38755 / EP155)</name>
    <dbReference type="NCBI Taxonomy" id="660469"/>
    <lineage>
        <taxon>Eukaryota</taxon>
        <taxon>Fungi</taxon>
        <taxon>Dikarya</taxon>
        <taxon>Ascomycota</taxon>
        <taxon>Pezizomycotina</taxon>
        <taxon>Sordariomycetes</taxon>
        <taxon>Sordariomycetidae</taxon>
        <taxon>Diaporthales</taxon>
        <taxon>Cryphonectriaceae</taxon>
        <taxon>Cryphonectria-Endothia species complex</taxon>
        <taxon>Cryphonectria</taxon>
    </lineage>
</organism>
<feature type="non-terminal residue" evidence="1">
    <location>
        <position position="1"/>
    </location>
</feature>